<dbReference type="EMBL" id="JADGJH010002453">
    <property type="protein sequence ID" value="KAJ3098041.1"/>
    <property type="molecule type" value="Genomic_DNA"/>
</dbReference>
<evidence type="ECO:0000313" key="4">
    <source>
        <dbReference type="Proteomes" id="UP001211907"/>
    </source>
</evidence>
<dbReference type="GO" id="GO:0000289">
    <property type="term" value="P:nuclear-transcribed mRNA poly(A) tail shortening"/>
    <property type="evidence" value="ECO:0007669"/>
    <property type="project" value="InterPro"/>
</dbReference>
<dbReference type="AlphaFoldDB" id="A0AAD5XCG9"/>
<dbReference type="GO" id="GO:0000932">
    <property type="term" value="C:P-body"/>
    <property type="evidence" value="ECO:0007669"/>
    <property type="project" value="TreeGrafter"/>
</dbReference>
<keyword evidence="2" id="KW-0732">Signal</keyword>
<sequence length="255" mass="28774">MFVNLFDLLAIFFDYFAKYSAAQAGFNPFDPSPFGSESSEQAYPGYSDQQGLHSRNPINNMQNLNFEADPVISGFSAMGMANTFQIPPSHERLPSSGPSSFFQGRSLEPSDPYSFPESQPRQDLAVPLQPLQYHLYAPPLPYVSNMAPHQKGVHFFFMDDKLRETLQRQSEATYQILDPNCLCHFHSARVNRIYFPSLCAAPEAQMLPSEIHGYHSLFPLDPKPEKLSKVFGFSTSVYKAVSSIDGKPYVLRRIE</sequence>
<proteinExistence type="predicted"/>
<dbReference type="GO" id="GO:0031251">
    <property type="term" value="C:PAN complex"/>
    <property type="evidence" value="ECO:0007669"/>
    <property type="project" value="InterPro"/>
</dbReference>
<dbReference type="GO" id="GO:0008143">
    <property type="term" value="F:poly(A) binding"/>
    <property type="evidence" value="ECO:0007669"/>
    <property type="project" value="TreeGrafter"/>
</dbReference>
<protein>
    <submittedName>
        <fullName evidence="3">PAB-dependent poly(A)-specific ribonuclease subunit 3</fullName>
    </submittedName>
</protein>
<dbReference type="PANTHER" id="PTHR12272">
    <property type="entry name" value="DEADENYLATION COMPLEX SUBUNIT PAN3"/>
    <property type="match status" value="1"/>
</dbReference>
<feature type="non-terminal residue" evidence="3">
    <location>
        <position position="1"/>
    </location>
</feature>
<dbReference type="Proteomes" id="UP001211907">
    <property type="component" value="Unassembled WGS sequence"/>
</dbReference>
<comment type="caution">
    <text evidence="3">The sequence shown here is derived from an EMBL/GenBank/DDBJ whole genome shotgun (WGS) entry which is preliminary data.</text>
</comment>
<evidence type="ECO:0000256" key="2">
    <source>
        <dbReference type="SAM" id="SignalP"/>
    </source>
</evidence>
<feature type="compositionally biased region" description="Polar residues" evidence="1">
    <location>
        <begin position="35"/>
        <end position="60"/>
    </location>
</feature>
<feature type="signal peptide" evidence="2">
    <location>
        <begin position="1"/>
        <end position="22"/>
    </location>
</feature>
<feature type="region of interest" description="Disordered" evidence="1">
    <location>
        <begin position="33"/>
        <end position="60"/>
    </location>
</feature>
<evidence type="ECO:0000313" key="3">
    <source>
        <dbReference type="EMBL" id="KAJ3098041.1"/>
    </source>
</evidence>
<evidence type="ECO:0000256" key="1">
    <source>
        <dbReference type="SAM" id="MobiDB-lite"/>
    </source>
</evidence>
<keyword evidence="4" id="KW-1185">Reference proteome</keyword>
<reference evidence="3" key="1">
    <citation type="submission" date="2020-05" db="EMBL/GenBank/DDBJ databases">
        <title>Phylogenomic resolution of chytrid fungi.</title>
        <authorList>
            <person name="Stajich J.E."/>
            <person name="Amses K."/>
            <person name="Simmons R."/>
            <person name="Seto K."/>
            <person name="Myers J."/>
            <person name="Bonds A."/>
            <person name="Quandt C.A."/>
            <person name="Barry K."/>
            <person name="Liu P."/>
            <person name="Grigoriev I."/>
            <person name="Longcore J.E."/>
            <person name="James T.Y."/>
        </authorList>
    </citation>
    <scope>NUCLEOTIDE SEQUENCE</scope>
    <source>
        <strain evidence="3">JEL0513</strain>
    </source>
</reference>
<feature type="chain" id="PRO_5042225449" evidence="2">
    <location>
        <begin position="23"/>
        <end position="255"/>
    </location>
</feature>
<dbReference type="PANTHER" id="PTHR12272:SF11">
    <property type="entry name" value="PAN2-PAN3 DEADENYLATION COMPLEX SUBUNIT PAN3"/>
    <property type="match status" value="1"/>
</dbReference>
<gene>
    <name evidence="3" type="primary">PAN3</name>
    <name evidence="3" type="ORF">HK100_005195</name>
</gene>
<dbReference type="Gene3D" id="1.10.510.10">
    <property type="entry name" value="Transferase(Phosphotransferase) domain 1"/>
    <property type="match status" value="1"/>
</dbReference>
<name>A0AAD5XCG9_9FUNG</name>
<accession>A0AAD5XCG9</accession>
<dbReference type="InterPro" id="IPR030844">
    <property type="entry name" value="PAN3"/>
</dbReference>
<organism evidence="3 4">
    <name type="scientific">Physocladia obscura</name>
    <dbReference type="NCBI Taxonomy" id="109957"/>
    <lineage>
        <taxon>Eukaryota</taxon>
        <taxon>Fungi</taxon>
        <taxon>Fungi incertae sedis</taxon>
        <taxon>Chytridiomycota</taxon>
        <taxon>Chytridiomycota incertae sedis</taxon>
        <taxon>Chytridiomycetes</taxon>
        <taxon>Chytridiales</taxon>
        <taxon>Chytriomycetaceae</taxon>
        <taxon>Physocladia</taxon>
    </lineage>
</organism>